<evidence type="ECO:0000259" key="1">
    <source>
        <dbReference type="Pfam" id="PF13340"/>
    </source>
</evidence>
<reference evidence="2" key="2">
    <citation type="submission" date="2020-09" db="EMBL/GenBank/DDBJ databases">
        <authorList>
            <person name="Sun Q."/>
            <person name="Zhou Y."/>
        </authorList>
    </citation>
    <scope>NUCLEOTIDE SEQUENCE</scope>
    <source>
        <strain evidence="2">CGMCC 4.7110</strain>
    </source>
</reference>
<dbReference type="Pfam" id="PF13340">
    <property type="entry name" value="DUF4096"/>
    <property type="match status" value="1"/>
</dbReference>
<evidence type="ECO:0000313" key="2">
    <source>
        <dbReference type="EMBL" id="GGN44103.1"/>
    </source>
</evidence>
<dbReference type="AlphaFoldDB" id="A0A917XPV8"/>
<keyword evidence="3" id="KW-1185">Reference proteome</keyword>
<proteinExistence type="predicted"/>
<feature type="domain" description="Insertion element IS402-like" evidence="1">
    <location>
        <begin position="7"/>
        <end position="75"/>
    </location>
</feature>
<sequence>MCVRFGWDGLEPPLPQRERRLRYPGRKALPDREVLCGILYVLHTGIRWEHLPKERGFSSGMTCRRRLRDWNEDGVRHPARRPGTGLGTYLSFLGLAAALCCYKRLLKPTM</sequence>
<comment type="caution">
    <text evidence="2">The sequence shown here is derived from an EMBL/GenBank/DDBJ whole genome shotgun (WGS) entry which is preliminary data.</text>
</comment>
<dbReference type="EMBL" id="BMML01000041">
    <property type="protein sequence ID" value="GGN44103.1"/>
    <property type="molecule type" value="Genomic_DNA"/>
</dbReference>
<protein>
    <recommendedName>
        <fullName evidence="1">Insertion element IS402-like domain-containing protein</fullName>
    </recommendedName>
</protein>
<reference evidence="2" key="1">
    <citation type="journal article" date="2014" name="Int. J. Syst. Evol. Microbiol.">
        <title>Complete genome sequence of Corynebacterium casei LMG S-19264T (=DSM 44701T), isolated from a smear-ripened cheese.</title>
        <authorList>
            <consortium name="US DOE Joint Genome Institute (JGI-PGF)"/>
            <person name="Walter F."/>
            <person name="Albersmeier A."/>
            <person name="Kalinowski J."/>
            <person name="Ruckert C."/>
        </authorList>
    </citation>
    <scope>NUCLEOTIDE SEQUENCE</scope>
    <source>
        <strain evidence="2">CGMCC 4.7110</strain>
    </source>
</reference>
<organism evidence="2 3">
    <name type="scientific">Streptomyces fuscichromogenes</name>
    <dbReference type="NCBI Taxonomy" id="1324013"/>
    <lineage>
        <taxon>Bacteria</taxon>
        <taxon>Bacillati</taxon>
        <taxon>Actinomycetota</taxon>
        <taxon>Actinomycetes</taxon>
        <taxon>Kitasatosporales</taxon>
        <taxon>Streptomycetaceae</taxon>
        <taxon>Streptomyces</taxon>
    </lineage>
</organism>
<evidence type="ECO:0000313" key="3">
    <source>
        <dbReference type="Proteomes" id="UP000653411"/>
    </source>
</evidence>
<name>A0A917XPV8_9ACTN</name>
<dbReference type="InterPro" id="IPR025161">
    <property type="entry name" value="IS402-like_dom"/>
</dbReference>
<accession>A0A917XPV8</accession>
<gene>
    <name evidence="2" type="ORF">GCM10011578_094750</name>
</gene>
<dbReference type="Proteomes" id="UP000653411">
    <property type="component" value="Unassembled WGS sequence"/>
</dbReference>